<comment type="caution">
    <text evidence="1">The sequence shown here is derived from an EMBL/GenBank/DDBJ whole genome shotgun (WGS) entry which is preliminary data.</text>
</comment>
<accession>A0ABT2CPY6</accession>
<protein>
    <submittedName>
        <fullName evidence="1">Uncharacterized protein</fullName>
    </submittedName>
</protein>
<organism evidence="1 2">
    <name type="scientific">Streptomyces pyxinae</name>
    <dbReference type="NCBI Taxonomy" id="2970734"/>
    <lineage>
        <taxon>Bacteria</taxon>
        <taxon>Bacillati</taxon>
        <taxon>Actinomycetota</taxon>
        <taxon>Actinomycetes</taxon>
        <taxon>Kitasatosporales</taxon>
        <taxon>Streptomycetaceae</taxon>
        <taxon>Streptomyces</taxon>
    </lineage>
</organism>
<keyword evidence="2" id="KW-1185">Reference proteome</keyword>
<name>A0ABT2CPY6_9ACTN</name>
<reference evidence="1" key="1">
    <citation type="submission" date="2022-08" db="EMBL/GenBank/DDBJ databases">
        <authorList>
            <person name="Somphong A."/>
            <person name="Phongsopitanun W."/>
        </authorList>
    </citation>
    <scope>NUCLEOTIDE SEQUENCE</scope>
    <source>
        <strain evidence="1">LP05-1</strain>
    </source>
</reference>
<dbReference type="RefSeq" id="WP_258790821.1">
    <property type="nucleotide sequence ID" value="NZ_JANUGQ010000037.1"/>
</dbReference>
<dbReference type="EMBL" id="JANUGQ010000037">
    <property type="protein sequence ID" value="MCS0639494.1"/>
    <property type="molecule type" value="Genomic_DNA"/>
</dbReference>
<proteinExistence type="predicted"/>
<evidence type="ECO:0000313" key="1">
    <source>
        <dbReference type="EMBL" id="MCS0639494.1"/>
    </source>
</evidence>
<evidence type="ECO:0000313" key="2">
    <source>
        <dbReference type="Proteomes" id="UP001431313"/>
    </source>
</evidence>
<dbReference type="Proteomes" id="UP001431313">
    <property type="component" value="Unassembled WGS sequence"/>
</dbReference>
<gene>
    <name evidence="1" type="ORF">NX801_28440</name>
</gene>
<sequence>MDEKTTWTTLIDGREVSVPATIVGVREALADDPVRLVEFEAEIGRAPAARLAQTLAMWVLPAGAWAEIEASMERLAAGDFSGCTPLEELPGYDPAGGDAA</sequence>